<evidence type="ECO:0000313" key="3">
    <source>
        <dbReference type="RefSeq" id="XP_029292537.1"/>
    </source>
</evidence>
<proteinExistence type="predicted"/>
<name>A0A6J2Q5B9_COTGO</name>
<keyword evidence="2" id="KW-1185">Reference proteome</keyword>
<gene>
    <name evidence="3" type="primary">LOC115011447</name>
</gene>
<evidence type="ECO:0000313" key="2">
    <source>
        <dbReference type="Proteomes" id="UP000504630"/>
    </source>
</evidence>
<feature type="region of interest" description="Disordered" evidence="1">
    <location>
        <begin position="210"/>
        <end position="233"/>
    </location>
</feature>
<dbReference type="GeneID" id="115011447"/>
<dbReference type="OrthoDB" id="9907024at2759"/>
<sequence length="255" mass="28164">MSCKRRRDQINVFLFVVTVNFLTFQVSHSVSLGHRGDGISAYQVQDNDAQQQKKHWRLVEQVTRVPGLTGLQSPVFPGEPIPSTSAATPDDSLSNGFHGVPGEVTGPPFDSSQHFFEWLAMRPLVQCYESFMTFTASGGELTHLLLDRVGASPIALHQLPSHCGYSVRISTSDLGMTVPYDSCYTIYENGSYVLPMLWWGSPLKLSCPKDMPSPSPLPPPPPPPPPLPPPVPLPPPQYSAPPLAWECRYRGWSRI</sequence>
<evidence type="ECO:0000256" key="1">
    <source>
        <dbReference type="SAM" id="MobiDB-lite"/>
    </source>
</evidence>
<dbReference type="KEGG" id="cgob:115011447"/>
<protein>
    <submittedName>
        <fullName evidence="3">Uncharacterized protein LOC115011447</fullName>
    </submittedName>
</protein>
<organism evidence="2 3">
    <name type="scientific">Cottoperca gobio</name>
    <name type="common">Frogmouth</name>
    <name type="synonym">Aphritis gobio</name>
    <dbReference type="NCBI Taxonomy" id="56716"/>
    <lineage>
        <taxon>Eukaryota</taxon>
        <taxon>Metazoa</taxon>
        <taxon>Chordata</taxon>
        <taxon>Craniata</taxon>
        <taxon>Vertebrata</taxon>
        <taxon>Euteleostomi</taxon>
        <taxon>Actinopterygii</taxon>
        <taxon>Neopterygii</taxon>
        <taxon>Teleostei</taxon>
        <taxon>Neoteleostei</taxon>
        <taxon>Acanthomorphata</taxon>
        <taxon>Eupercaria</taxon>
        <taxon>Perciformes</taxon>
        <taxon>Notothenioidei</taxon>
        <taxon>Bovichtidae</taxon>
        <taxon>Cottoperca</taxon>
    </lineage>
</organism>
<dbReference type="AlphaFoldDB" id="A0A6J2Q5B9"/>
<accession>A0A6J2Q5B9</accession>
<dbReference type="InParanoid" id="A0A6J2Q5B9"/>
<reference evidence="3" key="1">
    <citation type="submission" date="2025-08" db="UniProtKB">
        <authorList>
            <consortium name="RefSeq"/>
        </authorList>
    </citation>
    <scope>IDENTIFICATION</scope>
</reference>
<dbReference type="Proteomes" id="UP000504630">
    <property type="component" value="Chromosome 1"/>
</dbReference>
<dbReference type="RefSeq" id="XP_029292537.1">
    <property type="nucleotide sequence ID" value="XM_029436677.1"/>
</dbReference>
<feature type="compositionally biased region" description="Pro residues" evidence="1">
    <location>
        <begin position="211"/>
        <end position="233"/>
    </location>
</feature>